<keyword evidence="7" id="KW-1185">Reference proteome</keyword>
<dbReference type="RefSeq" id="WP_107585232.1">
    <property type="nucleotide sequence ID" value="NZ_PZJJ01000017.1"/>
</dbReference>
<organism evidence="6 7">
    <name type="scientific">Alkalicoccus saliphilus</name>
    <dbReference type="NCBI Taxonomy" id="200989"/>
    <lineage>
        <taxon>Bacteria</taxon>
        <taxon>Bacillati</taxon>
        <taxon>Bacillota</taxon>
        <taxon>Bacilli</taxon>
        <taxon>Bacillales</taxon>
        <taxon>Bacillaceae</taxon>
        <taxon>Alkalicoccus</taxon>
    </lineage>
</organism>
<dbReference type="Proteomes" id="UP000240509">
    <property type="component" value="Unassembled WGS sequence"/>
</dbReference>
<dbReference type="AlphaFoldDB" id="A0A2T4U547"/>
<dbReference type="GO" id="GO:0004556">
    <property type="term" value="F:alpha-amylase activity"/>
    <property type="evidence" value="ECO:0007669"/>
    <property type="project" value="TreeGrafter"/>
</dbReference>
<dbReference type="Gene3D" id="2.60.40.1180">
    <property type="entry name" value="Golgi alpha-mannosidase II"/>
    <property type="match status" value="1"/>
</dbReference>
<dbReference type="SUPFAM" id="SSF51011">
    <property type="entry name" value="Glycosyl hydrolase domain"/>
    <property type="match status" value="1"/>
</dbReference>
<name>A0A2T4U547_9BACI</name>
<dbReference type="PANTHER" id="PTHR10357:SF178">
    <property type="entry name" value="OLIGO-1,6-GLUCOSIDASE 3-RELATED"/>
    <property type="match status" value="1"/>
</dbReference>
<dbReference type="GO" id="GO:0005737">
    <property type="term" value="C:cytoplasm"/>
    <property type="evidence" value="ECO:0007669"/>
    <property type="project" value="UniProtKB-SubCell"/>
</dbReference>
<dbReference type="InterPro" id="IPR006047">
    <property type="entry name" value="GH13_cat_dom"/>
</dbReference>
<sequence>MTETWWQNSVVYQVYPRSFYDGNGDGIGDLAGIIEKLDYLAGLGIDVIWISPVYQSPMDDNGYDIADYENIAEEFGSMEEMKRLIQKAKEKGIEILMDLVINHSSDEHTWFIESKSSRDNPKRDWYIWRDSKKDGTPPNNLRAIFGGSCWTYEENTNQYYFHSFSKKQPDLNWENPELRQELYRMVRWWLEQGIAGFRVDAITFIKKPQTFEDVTPDADDGTAVVKPNNPGIGEFLQELKEEAFDVYDALTVAEAPGVTKEELPEFIGENGYFSMLIEFDHVDLDIDDSGRWYRTRSWNLEDFKDAVCASQEIVNKTGWSALYLENHDQPRSLNKFIPEKDRGITSAKLLASIYFLLRGTPFIYQGQEIGMTNVRYDSISEYDDLSTIDQYESALREGIPEEEAYELVTNRSRDNSRTPMQWSGETHGGFSSADPWLKANDNYTHINVEKSLEDADSLLYYYKNLVDLRKNSVHAHLFVHGTFENASENYPNIFAYKRCLPEKEVLVIGNFSDQAEIYDMECSAGEKIIGNYEGINLSDARLELRPFETAVIELV</sequence>
<dbReference type="Gene3D" id="3.20.20.80">
    <property type="entry name" value="Glycosidases"/>
    <property type="match status" value="1"/>
</dbReference>
<feature type="domain" description="Glycosyl hydrolase family 13 catalytic" evidence="5">
    <location>
        <begin position="13"/>
        <end position="417"/>
    </location>
</feature>
<comment type="caution">
    <text evidence="6">The sequence shown here is derived from an EMBL/GenBank/DDBJ whole genome shotgun (WGS) entry which is preliminary data.</text>
</comment>
<dbReference type="InterPro" id="IPR056300">
    <property type="entry name" value="SusG-like_C"/>
</dbReference>
<evidence type="ECO:0000313" key="6">
    <source>
        <dbReference type="EMBL" id="PTL38527.1"/>
    </source>
</evidence>
<evidence type="ECO:0000256" key="2">
    <source>
        <dbReference type="ARBA" id="ARBA00008061"/>
    </source>
</evidence>
<dbReference type="InterPro" id="IPR045857">
    <property type="entry name" value="O16G_dom_2"/>
</dbReference>
<dbReference type="Gene3D" id="3.90.400.10">
    <property type="entry name" value="Oligo-1,6-glucosidase, Domain 2"/>
    <property type="match status" value="1"/>
</dbReference>
<dbReference type="GO" id="GO:0009313">
    <property type="term" value="P:oligosaccharide catabolic process"/>
    <property type="evidence" value="ECO:0007669"/>
    <property type="project" value="TreeGrafter"/>
</dbReference>
<evidence type="ECO:0000256" key="1">
    <source>
        <dbReference type="ARBA" id="ARBA00004496"/>
    </source>
</evidence>
<keyword evidence="4" id="KW-0326">Glycosidase</keyword>
<dbReference type="CDD" id="cd11333">
    <property type="entry name" value="AmyAc_SI_OligoGlu_DGase"/>
    <property type="match status" value="1"/>
</dbReference>
<dbReference type="PANTHER" id="PTHR10357">
    <property type="entry name" value="ALPHA-AMYLASE FAMILY MEMBER"/>
    <property type="match status" value="1"/>
</dbReference>
<evidence type="ECO:0000256" key="4">
    <source>
        <dbReference type="ARBA" id="ARBA00023295"/>
    </source>
</evidence>
<dbReference type="FunFam" id="3.20.20.80:FF:000064">
    <property type="entry name" value="Oligo-1,6-glucosidase"/>
    <property type="match status" value="1"/>
</dbReference>
<accession>A0A2T4U547</accession>
<reference evidence="6 7" key="1">
    <citation type="submission" date="2018-03" db="EMBL/GenBank/DDBJ databases">
        <title>Alkalicoccus saliphilus sp. nov., isolated from a mineral pool.</title>
        <authorList>
            <person name="Zhao B."/>
        </authorList>
    </citation>
    <scope>NUCLEOTIDE SEQUENCE [LARGE SCALE GENOMIC DNA]</scope>
    <source>
        <strain evidence="6 7">6AG</strain>
    </source>
</reference>
<dbReference type="Pfam" id="PF23915">
    <property type="entry name" value="SusG_C"/>
    <property type="match status" value="1"/>
</dbReference>
<dbReference type="FunFam" id="3.90.400.10:FF:000002">
    <property type="entry name" value="Sucrose isomerase"/>
    <property type="match status" value="1"/>
</dbReference>
<dbReference type="OrthoDB" id="9805159at2"/>
<dbReference type="InterPro" id="IPR017853">
    <property type="entry name" value="GH"/>
</dbReference>
<gene>
    <name evidence="6" type="ORF">C6Y45_10810</name>
</gene>
<dbReference type="EMBL" id="PZJJ01000017">
    <property type="protein sequence ID" value="PTL38527.1"/>
    <property type="molecule type" value="Genomic_DNA"/>
</dbReference>
<dbReference type="Pfam" id="PF00128">
    <property type="entry name" value="Alpha-amylase"/>
    <property type="match status" value="1"/>
</dbReference>
<protein>
    <submittedName>
        <fullName evidence="6">Glucohydrolase</fullName>
    </submittedName>
</protein>
<evidence type="ECO:0000259" key="5">
    <source>
        <dbReference type="SMART" id="SM00642"/>
    </source>
</evidence>
<dbReference type="SMART" id="SM00642">
    <property type="entry name" value="Aamy"/>
    <property type="match status" value="1"/>
</dbReference>
<keyword evidence="3 6" id="KW-0378">Hydrolase</keyword>
<comment type="subcellular location">
    <subcellularLocation>
        <location evidence="1">Cytoplasm</location>
    </subcellularLocation>
</comment>
<comment type="similarity">
    <text evidence="2">Belongs to the glycosyl hydrolase 13 family.</text>
</comment>
<proteinExistence type="inferred from homology"/>
<dbReference type="SUPFAM" id="SSF51445">
    <property type="entry name" value="(Trans)glycosidases"/>
    <property type="match status" value="1"/>
</dbReference>
<evidence type="ECO:0000256" key="3">
    <source>
        <dbReference type="ARBA" id="ARBA00022801"/>
    </source>
</evidence>
<dbReference type="InterPro" id="IPR013780">
    <property type="entry name" value="Glyco_hydro_b"/>
</dbReference>
<evidence type="ECO:0000313" key="7">
    <source>
        <dbReference type="Proteomes" id="UP000240509"/>
    </source>
</evidence>